<dbReference type="InterPro" id="IPR012795">
    <property type="entry name" value="tRNA_Ile_lys_synt_N"/>
</dbReference>
<dbReference type="CDD" id="cd01992">
    <property type="entry name" value="TilS_N"/>
    <property type="match status" value="1"/>
</dbReference>
<comment type="subcellular location">
    <subcellularLocation>
        <location evidence="1 8">Cytoplasm</location>
    </subcellularLocation>
</comment>
<accession>A0A7V8GM86</accession>
<dbReference type="InterPro" id="IPR011063">
    <property type="entry name" value="TilS/TtcA_N"/>
</dbReference>
<keyword evidence="5 8" id="KW-0547">Nucleotide-binding</keyword>
<keyword evidence="6 8" id="KW-0067">ATP-binding</keyword>
<evidence type="ECO:0000313" key="11">
    <source>
        <dbReference type="Proteomes" id="UP000462066"/>
    </source>
</evidence>
<dbReference type="Proteomes" id="UP000462066">
    <property type="component" value="Unassembled WGS sequence"/>
</dbReference>
<dbReference type="SUPFAM" id="SSF82829">
    <property type="entry name" value="MesJ substrate recognition domain-like"/>
    <property type="match status" value="1"/>
</dbReference>
<dbReference type="InterPro" id="IPR015262">
    <property type="entry name" value="tRNA_Ile_lys_synt_subst-bd"/>
</dbReference>
<comment type="function">
    <text evidence="8">Ligates lysine onto the cytidine present at position 34 of the AUA codon-specific tRNA(Ile) that contains the anticodon CAU, in an ATP-dependent manner. Cytidine is converted to lysidine, thus changing the amino acid specificity of the tRNA from methionine to isoleucine.</text>
</comment>
<keyword evidence="2 8" id="KW-0963">Cytoplasm</keyword>
<evidence type="ECO:0000256" key="5">
    <source>
        <dbReference type="ARBA" id="ARBA00022741"/>
    </source>
</evidence>
<feature type="binding site" evidence="8">
    <location>
        <begin position="24"/>
        <end position="29"/>
    </location>
    <ligand>
        <name>ATP</name>
        <dbReference type="ChEBI" id="CHEBI:30616"/>
    </ligand>
</feature>
<evidence type="ECO:0000256" key="6">
    <source>
        <dbReference type="ARBA" id="ARBA00022840"/>
    </source>
</evidence>
<evidence type="ECO:0000256" key="8">
    <source>
        <dbReference type="HAMAP-Rule" id="MF_01161"/>
    </source>
</evidence>
<dbReference type="GO" id="GO:0005524">
    <property type="term" value="F:ATP binding"/>
    <property type="evidence" value="ECO:0007669"/>
    <property type="project" value="UniProtKB-UniRule"/>
</dbReference>
<dbReference type="SMART" id="SM00977">
    <property type="entry name" value="TilS_C"/>
    <property type="match status" value="1"/>
</dbReference>
<dbReference type="InterPro" id="IPR012094">
    <property type="entry name" value="tRNA_Ile_lys_synt"/>
</dbReference>
<keyword evidence="11" id="KW-1185">Reference proteome</keyword>
<dbReference type="EMBL" id="MWIP01000007">
    <property type="protein sequence ID" value="KAF1686234.1"/>
    <property type="molecule type" value="Genomic_DNA"/>
</dbReference>
<dbReference type="Gene3D" id="1.20.59.20">
    <property type="match status" value="1"/>
</dbReference>
<evidence type="ECO:0000259" key="9">
    <source>
        <dbReference type="SMART" id="SM00977"/>
    </source>
</evidence>
<evidence type="ECO:0000313" key="10">
    <source>
        <dbReference type="EMBL" id="KAF1686234.1"/>
    </source>
</evidence>
<dbReference type="NCBIfam" id="TIGR02433">
    <property type="entry name" value="lysidine_TilS_C"/>
    <property type="match status" value="1"/>
</dbReference>
<dbReference type="GO" id="GO:0005737">
    <property type="term" value="C:cytoplasm"/>
    <property type="evidence" value="ECO:0007669"/>
    <property type="project" value="UniProtKB-SubCell"/>
</dbReference>
<dbReference type="Pfam" id="PF09179">
    <property type="entry name" value="TilS"/>
    <property type="match status" value="1"/>
</dbReference>
<feature type="domain" description="Lysidine-tRNA(Ile) synthetase C-terminal" evidence="9">
    <location>
        <begin position="359"/>
        <end position="433"/>
    </location>
</feature>
<dbReference type="Pfam" id="PF11734">
    <property type="entry name" value="TilS_C"/>
    <property type="match status" value="1"/>
</dbReference>
<comment type="similarity">
    <text evidence="8">Belongs to the tRNA(Ile)-lysidine synthase family.</text>
</comment>
<comment type="domain">
    <text evidence="8">The N-terminal region contains the highly conserved SGGXDS motif, predicted to be a P-loop motif involved in ATP binding.</text>
</comment>
<dbReference type="RefSeq" id="WP_162311030.1">
    <property type="nucleotide sequence ID" value="NZ_JACHGU010000001.1"/>
</dbReference>
<sequence>MPPHLPLGLDTLQGQEGAWVVGFSGGLDSTALLHRLAAEPGRRPLRAVHVHHGLQPAADAWAEHCRQQALQLGVPFELYRVEVPHRGGAGLEAAARAARYAALGAAMAPGDVLVTAHHLDDQAETFLLRALRASGPEGLGAMRPLRRLGHGWHWRPLLSLARETLHEYARAHGLEWIEDPSNARPDPDRNYLRLHVLPLLRERWPHADAALARSAGLCAQADELLDADDVHLLRLHAGDDPHTLCLAGLGTLPAARRARVLRLWVRRLGLPRLPGRSLEQVECELLDARADAQAAIVWAGARMTRWRGFLHADVLRDPLPPEWSAPWDGRDPLDLPGGGRLFLRDDEGHASGAGFAGPLRVHARRGGERIVLPGRGHSHALKHVLQARGVPPWRRAHLPLLSDAGGRLLAAGDVAWADDLARWLRARHLHLVWQPPRTAAAPR</sequence>
<dbReference type="AlphaFoldDB" id="A0A7V8GM86"/>
<keyword evidence="4 8" id="KW-0819">tRNA processing</keyword>
<dbReference type="SUPFAM" id="SSF56037">
    <property type="entry name" value="PheT/TilS domain"/>
    <property type="match status" value="1"/>
</dbReference>
<proteinExistence type="inferred from homology"/>
<evidence type="ECO:0000256" key="7">
    <source>
        <dbReference type="ARBA" id="ARBA00048539"/>
    </source>
</evidence>
<name>A0A7V8GM86_9GAMM</name>
<dbReference type="InterPro" id="IPR012796">
    <property type="entry name" value="Lysidine-tRNA-synth_C"/>
</dbReference>
<comment type="catalytic activity">
    <reaction evidence="7 8">
        <text>cytidine(34) in tRNA(Ile2) + L-lysine + ATP = lysidine(34) in tRNA(Ile2) + AMP + diphosphate + H(+)</text>
        <dbReference type="Rhea" id="RHEA:43744"/>
        <dbReference type="Rhea" id="RHEA-COMP:10625"/>
        <dbReference type="Rhea" id="RHEA-COMP:10670"/>
        <dbReference type="ChEBI" id="CHEBI:15378"/>
        <dbReference type="ChEBI" id="CHEBI:30616"/>
        <dbReference type="ChEBI" id="CHEBI:32551"/>
        <dbReference type="ChEBI" id="CHEBI:33019"/>
        <dbReference type="ChEBI" id="CHEBI:82748"/>
        <dbReference type="ChEBI" id="CHEBI:83665"/>
        <dbReference type="ChEBI" id="CHEBI:456215"/>
        <dbReference type="EC" id="6.3.4.19"/>
    </reaction>
</comment>
<gene>
    <name evidence="8 10" type="primary">tilS</name>
    <name evidence="10" type="ORF">B1992_08345</name>
</gene>
<evidence type="ECO:0000256" key="3">
    <source>
        <dbReference type="ARBA" id="ARBA00022598"/>
    </source>
</evidence>
<keyword evidence="3 8" id="KW-0436">Ligase</keyword>
<dbReference type="PANTHER" id="PTHR43033">
    <property type="entry name" value="TRNA(ILE)-LYSIDINE SYNTHASE-RELATED"/>
    <property type="match status" value="1"/>
</dbReference>
<evidence type="ECO:0000256" key="4">
    <source>
        <dbReference type="ARBA" id="ARBA00022694"/>
    </source>
</evidence>
<dbReference type="Pfam" id="PF01171">
    <property type="entry name" value="ATP_bind_3"/>
    <property type="match status" value="1"/>
</dbReference>
<dbReference type="NCBIfam" id="TIGR02432">
    <property type="entry name" value="lysidine_TilS_N"/>
    <property type="match status" value="1"/>
</dbReference>
<dbReference type="InterPro" id="IPR014729">
    <property type="entry name" value="Rossmann-like_a/b/a_fold"/>
</dbReference>
<dbReference type="GO" id="GO:0032267">
    <property type="term" value="F:tRNA(Ile)-lysidine synthase activity"/>
    <property type="evidence" value="ECO:0007669"/>
    <property type="project" value="UniProtKB-EC"/>
</dbReference>
<dbReference type="SUPFAM" id="SSF52402">
    <property type="entry name" value="Adenine nucleotide alpha hydrolases-like"/>
    <property type="match status" value="1"/>
</dbReference>
<organism evidence="10 11">
    <name type="scientific">Pseudoxanthomonas broegbernensis</name>
    <dbReference type="NCBI Taxonomy" id="83619"/>
    <lineage>
        <taxon>Bacteria</taxon>
        <taxon>Pseudomonadati</taxon>
        <taxon>Pseudomonadota</taxon>
        <taxon>Gammaproteobacteria</taxon>
        <taxon>Lysobacterales</taxon>
        <taxon>Lysobacteraceae</taxon>
        <taxon>Pseudoxanthomonas</taxon>
    </lineage>
</organism>
<dbReference type="EC" id="6.3.4.19" evidence="8"/>
<dbReference type="Gene3D" id="3.40.50.620">
    <property type="entry name" value="HUPs"/>
    <property type="match status" value="1"/>
</dbReference>
<evidence type="ECO:0000256" key="1">
    <source>
        <dbReference type="ARBA" id="ARBA00004496"/>
    </source>
</evidence>
<reference evidence="10 11" key="1">
    <citation type="submission" date="2017-10" db="EMBL/GenBank/DDBJ databases">
        <title>Whole genome sequencing of Pseudoxanthomonas broegbernensis DSM 12573(T).</title>
        <authorList>
            <person name="Kumar S."/>
            <person name="Bansal K."/>
            <person name="Kaur A."/>
            <person name="Patil P."/>
            <person name="Sharma S."/>
            <person name="Patil P.B."/>
        </authorList>
    </citation>
    <scope>NUCLEOTIDE SEQUENCE [LARGE SCALE GENOMIC DNA]</scope>
    <source>
        <strain evidence="10 11">DSM 12573</strain>
    </source>
</reference>
<dbReference type="HAMAP" id="MF_01161">
    <property type="entry name" value="tRNA_Ile_lys_synt"/>
    <property type="match status" value="1"/>
</dbReference>
<dbReference type="PANTHER" id="PTHR43033:SF1">
    <property type="entry name" value="TRNA(ILE)-LYSIDINE SYNTHASE-RELATED"/>
    <property type="match status" value="1"/>
</dbReference>
<evidence type="ECO:0000256" key="2">
    <source>
        <dbReference type="ARBA" id="ARBA00022490"/>
    </source>
</evidence>
<comment type="caution">
    <text evidence="10">The sequence shown here is derived from an EMBL/GenBank/DDBJ whole genome shotgun (WGS) entry which is preliminary data.</text>
</comment>
<protein>
    <recommendedName>
        <fullName evidence="8">tRNA(Ile)-lysidine synthase</fullName>
        <ecNumber evidence="8">6.3.4.19</ecNumber>
    </recommendedName>
    <alternativeName>
        <fullName evidence="8">tRNA(Ile)-2-lysyl-cytidine synthase</fullName>
    </alternativeName>
    <alternativeName>
        <fullName evidence="8">tRNA(Ile)-lysidine synthetase</fullName>
    </alternativeName>
</protein>
<dbReference type="GO" id="GO:0006400">
    <property type="term" value="P:tRNA modification"/>
    <property type="evidence" value="ECO:0007669"/>
    <property type="project" value="UniProtKB-UniRule"/>
</dbReference>